<protein>
    <recommendedName>
        <fullName evidence="3">MurNAc-LAA domain-containing protein</fullName>
    </recommendedName>
</protein>
<dbReference type="OrthoDB" id="9772024at2"/>
<dbReference type="RefSeq" id="WP_076340551.1">
    <property type="nucleotide sequence ID" value="NZ_CAJTMI010000001.1"/>
</dbReference>
<dbReference type="STRING" id="1862672.BO225_01660"/>
<dbReference type="InterPro" id="IPR050695">
    <property type="entry name" value="N-acetylmuramoyl_amidase_3"/>
</dbReference>
<dbReference type="GO" id="GO:0008745">
    <property type="term" value="F:N-acetylmuramoyl-L-alanine amidase activity"/>
    <property type="evidence" value="ECO:0007669"/>
    <property type="project" value="InterPro"/>
</dbReference>
<comment type="caution">
    <text evidence="4">The sequence shown here is derived from an EMBL/GenBank/DDBJ whole genome shotgun (WGS) entry which is preliminary data.</text>
</comment>
<dbReference type="AlphaFoldDB" id="A0A1U7NPP5"/>
<dbReference type="PANTHER" id="PTHR30404">
    <property type="entry name" value="N-ACETYLMURAMOYL-L-ALANINE AMIDASE"/>
    <property type="match status" value="1"/>
</dbReference>
<evidence type="ECO:0000259" key="3">
    <source>
        <dbReference type="SMART" id="SM00646"/>
    </source>
</evidence>
<keyword evidence="1" id="KW-0378">Hydrolase</keyword>
<dbReference type="Proteomes" id="UP000186705">
    <property type="component" value="Unassembled WGS sequence"/>
</dbReference>
<evidence type="ECO:0000256" key="1">
    <source>
        <dbReference type="ARBA" id="ARBA00022801"/>
    </source>
</evidence>
<keyword evidence="5" id="KW-1185">Reference proteome</keyword>
<dbReference type="PANTHER" id="PTHR30404:SF0">
    <property type="entry name" value="N-ACETYLMURAMOYL-L-ALANINE AMIDASE AMIC"/>
    <property type="match status" value="1"/>
</dbReference>
<feature type="domain" description="MurNAc-LAA" evidence="3">
    <location>
        <begin position="133"/>
        <end position="246"/>
    </location>
</feature>
<dbReference type="CDD" id="cd02696">
    <property type="entry name" value="MurNAc-LAA"/>
    <property type="match status" value="1"/>
</dbReference>
<accession>A0A1U7NPP5</accession>
<dbReference type="GO" id="GO:0009253">
    <property type="term" value="P:peptidoglycan catabolic process"/>
    <property type="evidence" value="ECO:0007669"/>
    <property type="project" value="InterPro"/>
</dbReference>
<dbReference type="InterPro" id="IPR002508">
    <property type="entry name" value="MurNAc-LAA_cat"/>
</dbReference>
<sequence>MSTKRKKKRQLRPWVKITLSIIVILLVVFGLKSCFFDQEKRQAKADPDQEVMTTAKSKIIIDAGHGGMDGGAISTIQKTEKEFALEYALGIGEEIQKLDPNIEVLYTRVNDETPWVDPYTSLNYEYDDLIGRANLVNEKDPYYLLSVHFNSREDVNESGFEAYVRGDDAASDQIYQNIAKNLKEIGYSKDRGVFSTETYPLHMVDMTTPSAMLIELGFMTNEQEVKTLNSPQMRAKICKAIAKGYVEYIKDHDNPDTNPQKEKLKKRAEEDAKKQEEAQKAAEQAAQQAAQANPQPVQ</sequence>
<name>A0A1U7NPP5_9FIRM</name>
<dbReference type="GeneID" id="78274651"/>
<dbReference type="Pfam" id="PF01520">
    <property type="entry name" value="Amidase_3"/>
    <property type="match status" value="1"/>
</dbReference>
<dbReference type="EMBL" id="MPKA01000044">
    <property type="protein sequence ID" value="OLU47580.1"/>
    <property type="molecule type" value="Genomic_DNA"/>
</dbReference>
<feature type="compositionally biased region" description="Low complexity" evidence="2">
    <location>
        <begin position="281"/>
        <end position="292"/>
    </location>
</feature>
<organism evidence="4 5">
    <name type="scientific">Dubosiella newyorkensis</name>
    <dbReference type="NCBI Taxonomy" id="1862672"/>
    <lineage>
        <taxon>Bacteria</taxon>
        <taxon>Bacillati</taxon>
        <taxon>Bacillota</taxon>
        <taxon>Erysipelotrichia</taxon>
        <taxon>Erysipelotrichales</taxon>
        <taxon>Erysipelotrichaceae</taxon>
        <taxon>Dubosiella</taxon>
    </lineage>
</organism>
<evidence type="ECO:0000256" key="2">
    <source>
        <dbReference type="SAM" id="MobiDB-lite"/>
    </source>
</evidence>
<dbReference type="SMART" id="SM00646">
    <property type="entry name" value="Ami_3"/>
    <property type="match status" value="1"/>
</dbReference>
<dbReference type="GO" id="GO:0030288">
    <property type="term" value="C:outer membrane-bounded periplasmic space"/>
    <property type="evidence" value="ECO:0007669"/>
    <property type="project" value="TreeGrafter"/>
</dbReference>
<gene>
    <name evidence="4" type="ORF">BO225_01660</name>
</gene>
<reference evidence="4 5" key="1">
    <citation type="submission" date="2016-11" db="EMBL/GenBank/DDBJ databases">
        <title>Description of two novel members of the family Erysipelotrichaceae: Ileibacterium lipovorans gen. nov., sp. nov. and Dubosiella newyorkensis, gen. nov., sp. nov.</title>
        <authorList>
            <person name="Cox L.M."/>
            <person name="Sohn J."/>
            <person name="Tyrrell K.L."/>
            <person name="Citron D.M."/>
            <person name="Lawson P.A."/>
            <person name="Patel N.B."/>
            <person name="Iizumi T."/>
            <person name="Perez-Perez G.I."/>
            <person name="Goldstein E.J."/>
            <person name="Blaser M.J."/>
        </authorList>
    </citation>
    <scope>NUCLEOTIDE SEQUENCE [LARGE SCALE GENOMIC DNA]</scope>
    <source>
        <strain evidence="4 5">NYU-BL-A4</strain>
    </source>
</reference>
<feature type="compositionally biased region" description="Basic and acidic residues" evidence="2">
    <location>
        <begin position="250"/>
        <end position="280"/>
    </location>
</feature>
<dbReference type="Gene3D" id="3.40.630.40">
    <property type="entry name" value="Zn-dependent exopeptidases"/>
    <property type="match status" value="1"/>
</dbReference>
<feature type="region of interest" description="Disordered" evidence="2">
    <location>
        <begin position="250"/>
        <end position="298"/>
    </location>
</feature>
<evidence type="ECO:0000313" key="4">
    <source>
        <dbReference type="EMBL" id="OLU47580.1"/>
    </source>
</evidence>
<dbReference type="SUPFAM" id="SSF53187">
    <property type="entry name" value="Zn-dependent exopeptidases"/>
    <property type="match status" value="1"/>
</dbReference>
<proteinExistence type="predicted"/>
<evidence type="ECO:0000313" key="5">
    <source>
        <dbReference type="Proteomes" id="UP000186705"/>
    </source>
</evidence>